<name>A0A291QWH4_9BACT</name>
<keyword evidence="4" id="KW-1185">Reference proteome</keyword>
<reference evidence="3 4" key="1">
    <citation type="submission" date="2017-10" db="EMBL/GenBank/DDBJ databases">
        <title>Paenichitinophaga pekingensis gen. nov., sp. nov., isolated from activated sludge.</title>
        <authorList>
            <person name="Jin D."/>
            <person name="Kong X."/>
            <person name="Deng Y."/>
            <person name="Bai Z."/>
        </authorList>
    </citation>
    <scope>NUCLEOTIDE SEQUENCE [LARGE SCALE GENOMIC DNA]</scope>
    <source>
        <strain evidence="3 4">13</strain>
    </source>
</reference>
<dbReference type="KEGG" id="cbae:COR50_14670"/>
<dbReference type="AlphaFoldDB" id="A0A291QWH4"/>
<evidence type="ECO:0000313" key="4">
    <source>
        <dbReference type="Proteomes" id="UP000220133"/>
    </source>
</evidence>
<proteinExistence type="predicted"/>
<dbReference type="InterPro" id="IPR011979">
    <property type="entry name" value="Antitox_Xre"/>
</dbReference>
<dbReference type="Proteomes" id="UP000220133">
    <property type="component" value="Chromosome"/>
</dbReference>
<dbReference type="Pfam" id="PF20432">
    <property type="entry name" value="Xre-like-HTH"/>
    <property type="match status" value="1"/>
</dbReference>
<dbReference type="InterPro" id="IPR046847">
    <property type="entry name" value="Xre-like_HTH"/>
</dbReference>
<feature type="domain" description="Antitoxin Xre-like helix-turn-helix" evidence="2">
    <location>
        <begin position="52"/>
        <end position="108"/>
    </location>
</feature>
<protein>
    <submittedName>
        <fullName evidence="3">Antitoxin</fullName>
    </submittedName>
</protein>
<organism evidence="3 4">
    <name type="scientific">Chitinophaga caeni</name>
    <dbReference type="NCBI Taxonomy" id="2029983"/>
    <lineage>
        <taxon>Bacteria</taxon>
        <taxon>Pseudomonadati</taxon>
        <taxon>Bacteroidota</taxon>
        <taxon>Chitinophagia</taxon>
        <taxon>Chitinophagales</taxon>
        <taxon>Chitinophagaceae</taxon>
        <taxon>Chitinophaga</taxon>
    </lineage>
</organism>
<accession>A0A291QWH4</accession>
<evidence type="ECO:0000313" key="3">
    <source>
        <dbReference type="EMBL" id="ATL48308.1"/>
    </source>
</evidence>
<dbReference type="EMBL" id="CP023777">
    <property type="protein sequence ID" value="ATL48308.1"/>
    <property type="molecule type" value="Genomic_DNA"/>
</dbReference>
<dbReference type="InterPro" id="IPR024467">
    <property type="entry name" value="Xre/MbcA/ParS-like_toxin-bd"/>
</dbReference>
<dbReference type="RefSeq" id="WP_098194682.1">
    <property type="nucleotide sequence ID" value="NZ_CP023777.1"/>
</dbReference>
<dbReference type="Pfam" id="PF09722">
    <property type="entry name" value="Xre_MbcA_ParS_C"/>
    <property type="match status" value="1"/>
</dbReference>
<dbReference type="NCBIfam" id="TIGR02293">
    <property type="entry name" value="TAS_TIGR02293"/>
    <property type="match status" value="1"/>
</dbReference>
<evidence type="ECO:0000259" key="2">
    <source>
        <dbReference type="Pfam" id="PF20432"/>
    </source>
</evidence>
<gene>
    <name evidence="3" type="ORF">COR50_14670</name>
</gene>
<feature type="domain" description="Antitoxin Xre/MbcA/ParS-like toxin-binding" evidence="1">
    <location>
        <begin position="116"/>
        <end position="163"/>
    </location>
</feature>
<sequence length="166" mass="19230">MIAATLAYDKRLDKEILTLIKSSKIDKKLNLSIKDITFYNFLADKILMICVIRHGVPYSLFDKIQNFTPFTENYWADLLDVSTKTLQRYRQDDKSFRPIQSEKIIEMAEVTKIGLEVFGDIDKLKLWLNTPSFALGKIKPIELLKDSYGKELVIGELTRINYGIFV</sequence>
<evidence type="ECO:0000259" key="1">
    <source>
        <dbReference type="Pfam" id="PF09722"/>
    </source>
</evidence>
<dbReference type="OrthoDB" id="5770459at2"/>
<dbReference type="GO" id="GO:0003677">
    <property type="term" value="F:DNA binding"/>
    <property type="evidence" value="ECO:0007669"/>
    <property type="project" value="InterPro"/>
</dbReference>